<reference evidence="1" key="2">
    <citation type="journal article" date="2015" name="Data Brief">
        <title>Shoot transcriptome of the giant reed, Arundo donax.</title>
        <authorList>
            <person name="Barrero R.A."/>
            <person name="Guerrero F.D."/>
            <person name="Moolhuijzen P."/>
            <person name="Goolsby J.A."/>
            <person name="Tidwell J."/>
            <person name="Bellgard S.E."/>
            <person name="Bellgard M.I."/>
        </authorList>
    </citation>
    <scope>NUCLEOTIDE SEQUENCE</scope>
    <source>
        <tissue evidence="1">Shoot tissue taken approximately 20 cm above the soil surface</tissue>
    </source>
</reference>
<dbReference type="EMBL" id="GBRH01167390">
    <property type="protein sequence ID" value="JAE30506.1"/>
    <property type="molecule type" value="Transcribed_RNA"/>
</dbReference>
<proteinExistence type="predicted"/>
<evidence type="ECO:0000313" key="1">
    <source>
        <dbReference type="EMBL" id="JAE30506.1"/>
    </source>
</evidence>
<name>A0A0A9H6N2_ARUDO</name>
<protein>
    <submittedName>
        <fullName evidence="1">Uncharacterized protein</fullName>
    </submittedName>
</protein>
<dbReference type="AlphaFoldDB" id="A0A0A9H6N2"/>
<accession>A0A0A9H6N2</accession>
<sequence length="25" mass="2875">MFLLVSLKPITKKILHHKSKPAKES</sequence>
<organism evidence="1">
    <name type="scientific">Arundo donax</name>
    <name type="common">Giant reed</name>
    <name type="synonym">Donax arundinaceus</name>
    <dbReference type="NCBI Taxonomy" id="35708"/>
    <lineage>
        <taxon>Eukaryota</taxon>
        <taxon>Viridiplantae</taxon>
        <taxon>Streptophyta</taxon>
        <taxon>Embryophyta</taxon>
        <taxon>Tracheophyta</taxon>
        <taxon>Spermatophyta</taxon>
        <taxon>Magnoliopsida</taxon>
        <taxon>Liliopsida</taxon>
        <taxon>Poales</taxon>
        <taxon>Poaceae</taxon>
        <taxon>PACMAD clade</taxon>
        <taxon>Arundinoideae</taxon>
        <taxon>Arundineae</taxon>
        <taxon>Arundo</taxon>
    </lineage>
</organism>
<reference evidence="1" key="1">
    <citation type="submission" date="2014-09" db="EMBL/GenBank/DDBJ databases">
        <authorList>
            <person name="Magalhaes I.L.F."/>
            <person name="Oliveira U."/>
            <person name="Santos F.R."/>
            <person name="Vidigal T.H.D.A."/>
            <person name="Brescovit A.D."/>
            <person name="Santos A.J."/>
        </authorList>
    </citation>
    <scope>NUCLEOTIDE SEQUENCE</scope>
    <source>
        <tissue evidence="1">Shoot tissue taken approximately 20 cm above the soil surface</tissue>
    </source>
</reference>